<dbReference type="Gene3D" id="3.40.50.720">
    <property type="entry name" value="NAD(P)-binding Rossmann-like Domain"/>
    <property type="match status" value="1"/>
</dbReference>
<accession>A0A2S3VYS2</accession>
<dbReference type="InterPro" id="IPR002347">
    <property type="entry name" value="SDR_fam"/>
</dbReference>
<comment type="caution">
    <text evidence="2">The sequence shown here is derived from an EMBL/GenBank/DDBJ whole genome shotgun (WGS) entry which is preliminary data.</text>
</comment>
<evidence type="ECO:0000313" key="2">
    <source>
        <dbReference type="EMBL" id="POF61784.1"/>
    </source>
</evidence>
<dbReference type="AlphaFoldDB" id="A0A2S3VYS2"/>
<dbReference type="Pfam" id="PF00106">
    <property type="entry name" value="adh_short"/>
    <property type="match status" value="1"/>
</dbReference>
<gene>
    <name evidence="2" type="ORF">KMAL_25890</name>
</gene>
<keyword evidence="3" id="KW-1185">Reference proteome</keyword>
<dbReference type="GO" id="GO:0016491">
    <property type="term" value="F:oxidoreductase activity"/>
    <property type="evidence" value="ECO:0007669"/>
    <property type="project" value="UniProtKB-KW"/>
</dbReference>
<dbReference type="PRINTS" id="PR00081">
    <property type="entry name" value="GDHRDH"/>
</dbReference>
<evidence type="ECO:0000313" key="3">
    <source>
        <dbReference type="Proteomes" id="UP000237344"/>
    </source>
</evidence>
<dbReference type="CDD" id="cd05327">
    <property type="entry name" value="retinol-DH_like_SDR_c_like"/>
    <property type="match status" value="1"/>
</dbReference>
<dbReference type="EMBL" id="POTC01000046">
    <property type="protein sequence ID" value="POF61784.1"/>
    <property type="molecule type" value="Genomic_DNA"/>
</dbReference>
<dbReference type="NCBIfam" id="NF004846">
    <property type="entry name" value="PRK06197.1"/>
    <property type="match status" value="1"/>
</dbReference>
<sequence>MTVHWDITQAPSLKGKVAVVTGATGGLGYATARGLVSRGAEVILAGRNPAKGAAALERLRADCPDGIADFMALDLASLQSIADFTQNLSGRTGSVDILVNNAGIMGPQKRQETADGFELQFGTNYLGPFALTARLRPLLCAGKGGARVVTVASLAALSGTLVFDDLQARHHYTPFGAYRQSKLADLILALELDRQARQHGWPIHSIAAHPGWAMTDIAVSRSSSPQGLRERLLRRATLVAFTLFGQSAEHGALPILFAATAPQARDGGYYGPDGWGERRGNVTEAIVPPAARDLQLAQRLWQVSERLTGTALS</sequence>
<dbReference type="PANTHER" id="PTHR43157:SF31">
    <property type="entry name" value="PHOSPHATIDYLINOSITOL-GLYCAN BIOSYNTHESIS CLASS F PROTEIN"/>
    <property type="match status" value="1"/>
</dbReference>
<dbReference type="InterPro" id="IPR036291">
    <property type="entry name" value="NAD(P)-bd_dom_sf"/>
</dbReference>
<keyword evidence="1" id="KW-0560">Oxidoreductase</keyword>
<name>A0A2S3VYS2_9PROT</name>
<dbReference type="RefSeq" id="WP_110096113.1">
    <property type="nucleotide sequence ID" value="NZ_NKUE01000034.1"/>
</dbReference>
<reference evidence="2 3" key="1">
    <citation type="submission" date="2018-01" db="EMBL/GenBank/DDBJ databases">
        <title>Draft Genome Sequence of Komagataeibacter maltaceti LMG 1529, a Vinegar Producing Acetic Acid Bacterium Isolated from Malt Vinegar Brewery Acetifiers.</title>
        <authorList>
            <person name="Zhang Q."/>
            <person name="Hollensteiner J."/>
            <person name="Poehlein A."/>
            <person name="Daniel R."/>
        </authorList>
    </citation>
    <scope>NUCLEOTIDE SEQUENCE [LARGE SCALE GENOMIC DNA]</scope>
    <source>
        <strain evidence="2 3">LMG 1529</strain>
    </source>
</reference>
<protein>
    <submittedName>
        <fullName evidence="2">Short chain dehydrogenase</fullName>
    </submittedName>
</protein>
<dbReference type="SUPFAM" id="SSF51735">
    <property type="entry name" value="NAD(P)-binding Rossmann-fold domains"/>
    <property type="match status" value="1"/>
</dbReference>
<dbReference type="PANTHER" id="PTHR43157">
    <property type="entry name" value="PHOSPHATIDYLINOSITOL-GLYCAN BIOSYNTHESIS CLASS F PROTEIN-RELATED"/>
    <property type="match status" value="1"/>
</dbReference>
<dbReference type="OrthoDB" id="109589at2"/>
<organism evidence="2 3">
    <name type="scientific">Novacetimonas maltaceti</name>
    <dbReference type="NCBI Taxonomy" id="1203393"/>
    <lineage>
        <taxon>Bacteria</taxon>
        <taxon>Pseudomonadati</taxon>
        <taxon>Pseudomonadota</taxon>
        <taxon>Alphaproteobacteria</taxon>
        <taxon>Acetobacterales</taxon>
        <taxon>Acetobacteraceae</taxon>
        <taxon>Novacetimonas</taxon>
    </lineage>
</organism>
<evidence type="ECO:0000256" key="1">
    <source>
        <dbReference type="ARBA" id="ARBA00023002"/>
    </source>
</evidence>
<dbReference type="NCBIfam" id="NF004513">
    <property type="entry name" value="PRK05854.1"/>
    <property type="match status" value="1"/>
</dbReference>
<dbReference type="Proteomes" id="UP000237344">
    <property type="component" value="Unassembled WGS sequence"/>
</dbReference>
<proteinExistence type="predicted"/>